<organism evidence="2 3">
    <name type="scientific">Stephania japonica</name>
    <dbReference type="NCBI Taxonomy" id="461633"/>
    <lineage>
        <taxon>Eukaryota</taxon>
        <taxon>Viridiplantae</taxon>
        <taxon>Streptophyta</taxon>
        <taxon>Embryophyta</taxon>
        <taxon>Tracheophyta</taxon>
        <taxon>Spermatophyta</taxon>
        <taxon>Magnoliopsida</taxon>
        <taxon>Ranunculales</taxon>
        <taxon>Menispermaceae</taxon>
        <taxon>Menispermoideae</taxon>
        <taxon>Cissampelideae</taxon>
        <taxon>Stephania</taxon>
    </lineage>
</organism>
<dbReference type="EMBL" id="JBBNAE010000005">
    <property type="protein sequence ID" value="KAK9124775.1"/>
    <property type="molecule type" value="Genomic_DNA"/>
</dbReference>
<feature type="compositionally biased region" description="Basic and acidic residues" evidence="1">
    <location>
        <begin position="15"/>
        <end position="44"/>
    </location>
</feature>
<evidence type="ECO:0000313" key="3">
    <source>
        <dbReference type="Proteomes" id="UP001417504"/>
    </source>
</evidence>
<keyword evidence="3" id="KW-1185">Reference proteome</keyword>
<dbReference type="Proteomes" id="UP001417504">
    <property type="component" value="Unassembled WGS sequence"/>
</dbReference>
<protein>
    <submittedName>
        <fullName evidence="2">Uncharacterized protein</fullName>
    </submittedName>
</protein>
<evidence type="ECO:0000313" key="2">
    <source>
        <dbReference type="EMBL" id="KAK9124775.1"/>
    </source>
</evidence>
<gene>
    <name evidence="2" type="ORF">Sjap_014377</name>
</gene>
<name>A0AAP0J0J7_9MAGN</name>
<feature type="region of interest" description="Disordered" evidence="1">
    <location>
        <begin position="1"/>
        <end position="90"/>
    </location>
</feature>
<sequence length="90" mass="9735">MSNQRHGGAVAADSDADRARWPKAELKESKKTTRWRAREVRTGVRDAQGARCGTGGGGGCKTPMRNASWTKNGGAARRRPGRMTRLGRSP</sequence>
<dbReference type="AlphaFoldDB" id="A0AAP0J0J7"/>
<evidence type="ECO:0000256" key="1">
    <source>
        <dbReference type="SAM" id="MobiDB-lite"/>
    </source>
</evidence>
<reference evidence="2 3" key="1">
    <citation type="submission" date="2024-01" db="EMBL/GenBank/DDBJ databases">
        <title>Genome assemblies of Stephania.</title>
        <authorList>
            <person name="Yang L."/>
        </authorList>
    </citation>
    <scope>NUCLEOTIDE SEQUENCE [LARGE SCALE GENOMIC DNA]</scope>
    <source>
        <strain evidence="2">QJT</strain>
        <tissue evidence="2">Leaf</tissue>
    </source>
</reference>
<comment type="caution">
    <text evidence="2">The sequence shown here is derived from an EMBL/GenBank/DDBJ whole genome shotgun (WGS) entry which is preliminary data.</text>
</comment>
<proteinExistence type="predicted"/>
<accession>A0AAP0J0J7</accession>